<dbReference type="Proteomes" id="UP000016936">
    <property type="component" value="Unassembled WGS sequence"/>
</dbReference>
<dbReference type="HOGENOM" id="CLU_1447936_0_0_1"/>
<keyword evidence="2" id="KW-1185">Reference proteome</keyword>
<dbReference type="AlphaFoldDB" id="M2TIQ1"/>
<dbReference type="OrthoDB" id="3753180at2759"/>
<name>M2TIQ1_COCH5</name>
<gene>
    <name evidence="1" type="ORF">COCHEDRAFT_10183</name>
</gene>
<protein>
    <submittedName>
        <fullName evidence="1">Uncharacterized protein</fullName>
    </submittedName>
</protein>
<dbReference type="PROSITE" id="PS51257">
    <property type="entry name" value="PROKAR_LIPOPROTEIN"/>
    <property type="match status" value="1"/>
</dbReference>
<reference evidence="1 2" key="1">
    <citation type="journal article" date="2012" name="PLoS Pathog.">
        <title>Diverse lifestyles and strategies of plant pathogenesis encoded in the genomes of eighteen Dothideomycetes fungi.</title>
        <authorList>
            <person name="Ohm R.A."/>
            <person name="Feau N."/>
            <person name="Henrissat B."/>
            <person name="Schoch C.L."/>
            <person name="Horwitz B.A."/>
            <person name="Barry K.W."/>
            <person name="Condon B.J."/>
            <person name="Copeland A.C."/>
            <person name="Dhillon B."/>
            <person name="Glaser F."/>
            <person name="Hesse C.N."/>
            <person name="Kosti I."/>
            <person name="LaButti K."/>
            <person name="Lindquist E.A."/>
            <person name="Lucas S."/>
            <person name="Salamov A.A."/>
            <person name="Bradshaw R.E."/>
            <person name="Ciuffetti L."/>
            <person name="Hamelin R.C."/>
            <person name="Kema G.H.J."/>
            <person name="Lawrence C."/>
            <person name="Scott J.A."/>
            <person name="Spatafora J.W."/>
            <person name="Turgeon B.G."/>
            <person name="de Wit P.J.G.M."/>
            <person name="Zhong S."/>
            <person name="Goodwin S.B."/>
            <person name="Grigoriev I.V."/>
        </authorList>
    </citation>
    <scope>NUCLEOTIDE SEQUENCE [LARGE SCALE GENOMIC DNA]</scope>
    <source>
        <strain evidence="2">C5 / ATCC 48332 / race O</strain>
    </source>
</reference>
<dbReference type="EMBL" id="KB445585">
    <property type="protein sequence ID" value="EMD86374.1"/>
    <property type="molecule type" value="Genomic_DNA"/>
</dbReference>
<accession>M2TIQ1</accession>
<sequence length="174" mass="18918">MTKAGMSDTWTPAPSTTASCANTDEPNFYVSFARSDPVETVIHNACVAMMPECAFRDRLPNGNFCTATVDYQIDGPKTYIPPNVDASSYTDEQSQSSQVIFEVRPPLGEGDGSTDPLVFWKVQDCYGYFHQLLEEMSPEGCRDSEGSLLGELVVGEESSLAGTKFVVSMDTIDG</sequence>
<evidence type="ECO:0000313" key="2">
    <source>
        <dbReference type="Proteomes" id="UP000016936"/>
    </source>
</evidence>
<reference evidence="2" key="2">
    <citation type="journal article" date="2013" name="PLoS Genet.">
        <title>Comparative genome structure, secondary metabolite, and effector coding capacity across Cochliobolus pathogens.</title>
        <authorList>
            <person name="Condon B.J."/>
            <person name="Leng Y."/>
            <person name="Wu D."/>
            <person name="Bushley K.E."/>
            <person name="Ohm R.A."/>
            <person name="Otillar R."/>
            <person name="Martin J."/>
            <person name="Schackwitz W."/>
            <person name="Grimwood J."/>
            <person name="MohdZainudin N."/>
            <person name="Xue C."/>
            <person name="Wang R."/>
            <person name="Manning V.A."/>
            <person name="Dhillon B."/>
            <person name="Tu Z.J."/>
            <person name="Steffenson B.J."/>
            <person name="Salamov A."/>
            <person name="Sun H."/>
            <person name="Lowry S."/>
            <person name="LaButti K."/>
            <person name="Han J."/>
            <person name="Copeland A."/>
            <person name="Lindquist E."/>
            <person name="Barry K."/>
            <person name="Schmutz J."/>
            <person name="Baker S.E."/>
            <person name="Ciuffetti L.M."/>
            <person name="Grigoriev I.V."/>
            <person name="Zhong S."/>
            <person name="Turgeon B.G."/>
        </authorList>
    </citation>
    <scope>NUCLEOTIDE SEQUENCE [LARGE SCALE GENOMIC DNA]</scope>
    <source>
        <strain evidence="2">C5 / ATCC 48332 / race O</strain>
    </source>
</reference>
<evidence type="ECO:0000313" key="1">
    <source>
        <dbReference type="EMBL" id="EMD86374.1"/>
    </source>
</evidence>
<organism evidence="1 2">
    <name type="scientific">Cochliobolus heterostrophus (strain C5 / ATCC 48332 / race O)</name>
    <name type="common">Southern corn leaf blight fungus</name>
    <name type="synonym">Bipolaris maydis</name>
    <dbReference type="NCBI Taxonomy" id="701091"/>
    <lineage>
        <taxon>Eukaryota</taxon>
        <taxon>Fungi</taxon>
        <taxon>Dikarya</taxon>
        <taxon>Ascomycota</taxon>
        <taxon>Pezizomycotina</taxon>
        <taxon>Dothideomycetes</taxon>
        <taxon>Pleosporomycetidae</taxon>
        <taxon>Pleosporales</taxon>
        <taxon>Pleosporineae</taxon>
        <taxon>Pleosporaceae</taxon>
        <taxon>Bipolaris</taxon>
    </lineage>
</organism>
<proteinExistence type="predicted"/>
<dbReference type="OMA" id="CYGYFHQ"/>